<organism evidence="1 2">
    <name type="scientific">Novosphingobium humi</name>
    <dbReference type="NCBI Taxonomy" id="2282397"/>
    <lineage>
        <taxon>Bacteria</taxon>
        <taxon>Pseudomonadati</taxon>
        <taxon>Pseudomonadota</taxon>
        <taxon>Alphaproteobacteria</taxon>
        <taxon>Sphingomonadales</taxon>
        <taxon>Sphingomonadaceae</taxon>
        <taxon>Novosphingobium</taxon>
    </lineage>
</organism>
<reference evidence="1 2" key="1">
    <citation type="submission" date="2023-02" db="EMBL/GenBank/DDBJ databases">
        <title>Genome sequence of Novosphingobium humi KACC 19094.</title>
        <authorList>
            <person name="Kim S."/>
            <person name="Heo J."/>
            <person name="Kwon S.-W."/>
        </authorList>
    </citation>
    <scope>NUCLEOTIDE SEQUENCE [LARGE SCALE GENOMIC DNA]</scope>
    <source>
        <strain evidence="1 2">KACC 19094</strain>
    </source>
</reference>
<keyword evidence="2" id="KW-1185">Reference proteome</keyword>
<dbReference type="Proteomes" id="UP001218231">
    <property type="component" value="Chromosome"/>
</dbReference>
<name>A0ABY7TSU0_9SPHN</name>
<evidence type="ECO:0000313" key="1">
    <source>
        <dbReference type="EMBL" id="WCT76279.1"/>
    </source>
</evidence>
<accession>A0ABY7TSU0</accession>
<evidence type="ECO:0000313" key="2">
    <source>
        <dbReference type="Proteomes" id="UP001218231"/>
    </source>
</evidence>
<dbReference type="InterPro" id="IPR006430">
    <property type="entry name" value="Phage_portal_PBSX"/>
</dbReference>
<gene>
    <name evidence="1" type="ORF">PQ457_09980</name>
</gene>
<dbReference type="EMBL" id="CP117417">
    <property type="protein sequence ID" value="WCT76279.1"/>
    <property type="molecule type" value="Genomic_DNA"/>
</dbReference>
<dbReference type="NCBIfam" id="TIGR01540">
    <property type="entry name" value="portal_PBSX"/>
    <property type="match status" value="1"/>
</dbReference>
<sequence length="368" mass="40792">MSDAPSTELALIEQEGEPARADAPLRGDVFTFGDAESVLDRRELSAYFEVWHNGRWYEPPLPMGRLAQVFNVSPYHRSAVALRVNLLVQQMVATRWLSGDDFERFALDFVQMGNAYLENVPNLSGRIAAAKHSPAVHTRAGVAADTFWFVNMGLGQEHQFAPGRVFHLMQPDVAQEIYGLPEWLSALQSALLSENATLFRRRYYLNGNHAGFILYINEQLFDQETVDSISAKMRDSKGAGNFKNLLIYAPGGKKDGVQILPIGSITAHDEFTAVKGISRDDMLAAHRTPPPLIGIIPQNSGGFGKVSEALDTFYLTEIIPIIRRMLRMNDWFGVPLLSFRDWTCADGRLIQQDGTIVPAASAGGARRA</sequence>
<dbReference type="RefSeq" id="WP_273616730.1">
    <property type="nucleotide sequence ID" value="NZ_CP117417.1"/>
</dbReference>
<protein>
    <submittedName>
        <fullName evidence="1">Phage portal protein</fullName>
    </submittedName>
</protein>
<proteinExistence type="predicted"/>